<comment type="caution">
    <text evidence="9">The sequence shown here is derived from an EMBL/GenBank/DDBJ whole genome shotgun (WGS) entry which is preliminary data.</text>
</comment>
<dbReference type="AlphaFoldDB" id="A0A480B0S0"/>
<dbReference type="Pfam" id="PF19300">
    <property type="entry name" value="BPD_transp_1_N"/>
    <property type="match status" value="1"/>
</dbReference>
<evidence type="ECO:0000256" key="7">
    <source>
        <dbReference type="RuleBase" id="RU363032"/>
    </source>
</evidence>
<dbReference type="Pfam" id="PF00528">
    <property type="entry name" value="BPD_transp_1"/>
    <property type="match status" value="1"/>
</dbReference>
<name>A0A480B0S0_9BURK</name>
<comment type="subcellular location">
    <subcellularLocation>
        <location evidence="1 7">Cell membrane</location>
        <topology evidence="1 7">Multi-pass membrane protein</topology>
    </subcellularLocation>
</comment>
<keyword evidence="4 7" id="KW-0812">Transmembrane</keyword>
<feature type="domain" description="ABC transmembrane type-1" evidence="8">
    <location>
        <begin position="95"/>
        <end position="326"/>
    </location>
</feature>
<dbReference type="OrthoDB" id="9803623at2"/>
<keyword evidence="5 7" id="KW-1133">Transmembrane helix</keyword>
<evidence type="ECO:0000313" key="10">
    <source>
        <dbReference type="Proteomes" id="UP000301751"/>
    </source>
</evidence>
<feature type="transmembrane region" description="Helical" evidence="7">
    <location>
        <begin position="134"/>
        <end position="159"/>
    </location>
</feature>
<dbReference type="InterPro" id="IPR000515">
    <property type="entry name" value="MetI-like"/>
</dbReference>
<gene>
    <name evidence="9" type="ORF">AQPW35_52530</name>
</gene>
<evidence type="ECO:0000256" key="4">
    <source>
        <dbReference type="ARBA" id="ARBA00022692"/>
    </source>
</evidence>
<protein>
    <submittedName>
        <fullName evidence="9">ABC transporter permease</fullName>
    </submittedName>
</protein>
<feature type="transmembrane region" description="Helical" evidence="7">
    <location>
        <begin position="194"/>
        <end position="216"/>
    </location>
</feature>
<evidence type="ECO:0000256" key="3">
    <source>
        <dbReference type="ARBA" id="ARBA00022475"/>
    </source>
</evidence>
<feature type="transmembrane region" description="Helical" evidence="7">
    <location>
        <begin position="307"/>
        <end position="329"/>
    </location>
</feature>
<feature type="transmembrane region" description="Helical" evidence="7">
    <location>
        <begin position="101"/>
        <end position="122"/>
    </location>
</feature>
<sequence>MLRLILTRLLAALPNLAGVVVITFVLTRALPGDPAAYFAGAAATQEAVAQVRAQLGLDRPMVEQFFSYLGALAKGDLGLSISTGQPVLTELLQRLPASLELVFLALVLACAVALPLGVLAATRPGSWIDQLCRVLTTAGVSLPTFFTGLLLAYVFYFLLGWAPSPLGRLDPMFSPPPGITGLYLVDAALAGDGALWWACLRQMILPVVTMALFVLAPIARMTRASMLAVLSADFVRTARASGLTRSTVLITYALRNALLPVVTTLGMVFGFMLGSSVIVEKVFGWPGVGSYAIDALTASDYAPVQGFVLAMGILFVLLNLLVDVLYGLIDPRVDVSA</sequence>
<dbReference type="GO" id="GO:0005886">
    <property type="term" value="C:plasma membrane"/>
    <property type="evidence" value="ECO:0007669"/>
    <property type="project" value="UniProtKB-SubCell"/>
</dbReference>
<comment type="similarity">
    <text evidence="7">Belongs to the binding-protein-dependent transport system permease family.</text>
</comment>
<dbReference type="InterPro" id="IPR035906">
    <property type="entry name" value="MetI-like_sf"/>
</dbReference>
<dbReference type="EMBL" id="BJCL01000027">
    <property type="protein sequence ID" value="GCL66172.1"/>
    <property type="molecule type" value="Genomic_DNA"/>
</dbReference>
<keyword evidence="6 7" id="KW-0472">Membrane</keyword>
<feature type="transmembrane region" description="Helical" evidence="7">
    <location>
        <begin position="12"/>
        <end position="30"/>
    </location>
</feature>
<proteinExistence type="inferred from homology"/>
<keyword evidence="10" id="KW-1185">Reference proteome</keyword>
<dbReference type="GO" id="GO:0071916">
    <property type="term" value="F:dipeptide transmembrane transporter activity"/>
    <property type="evidence" value="ECO:0007669"/>
    <property type="project" value="TreeGrafter"/>
</dbReference>
<evidence type="ECO:0000256" key="1">
    <source>
        <dbReference type="ARBA" id="ARBA00004651"/>
    </source>
</evidence>
<dbReference type="InterPro" id="IPR045621">
    <property type="entry name" value="BPD_transp_1_N"/>
</dbReference>
<feature type="transmembrane region" description="Helical" evidence="7">
    <location>
        <begin position="257"/>
        <end position="279"/>
    </location>
</feature>
<keyword evidence="2 7" id="KW-0813">Transport</keyword>
<dbReference type="PANTHER" id="PTHR43163:SF6">
    <property type="entry name" value="DIPEPTIDE TRANSPORT SYSTEM PERMEASE PROTEIN DPPB-RELATED"/>
    <property type="match status" value="1"/>
</dbReference>
<dbReference type="PANTHER" id="PTHR43163">
    <property type="entry name" value="DIPEPTIDE TRANSPORT SYSTEM PERMEASE PROTEIN DPPB-RELATED"/>
    <property type="match status" value="1"/>
</dbReference>
<dbReference type="Gene3D" id="1.10.3720.10">
    <property type="entry name" value="MetI-like"/>
    <property type="match status" value="1"/>
</dbReference>
<accession>A0A480B0S0</accession>
<dbReference type="RefSeq" id="WP_137735873.1">
    <property type="nucleotide sequence ID" value="NZ_BJCL01000027.1"/>
</dbReference>
<keyword evidence="3" id="KW-1003">Cell membrane</keyword>
<dbReference type="CDD" id="cd06261">
    <property type="entry name" value="TM_PBP2"/>
    <property type="match status" value="1"/>
</dbReference>
<evidence type="ECO:0000256" key="2">
    <source>
        <dbReference type="ARBA" id="ARBA00022448"/>
    </source>
</evidence>
<evidence type="ECO:0000259" key="8">
    <source>
        <dbReference type="PROSITE" id="PS50928"/>
    </source>
</evidence>
<dbReference type="FunFam" id="1.10.3720.10:FF:000149">
    <property type="entry name" value="ABC transporter permease protein"/>
    <property type="match status" value="1"/>
</dbReference>
<evidence type="ECO:0000313" key="9">
    <source>
        <dbReference type="EMBL" id="GCL66172.1"/>
    </source>
</evidence>
<dbReference type="SUPFAM" id="SSF161098">
    <property type="entry name" value="MetI-like"/>
    <property type="match status" value="1"/>
</dbReference>
<reference evidence="10" key="1">
    <citation type="submission" date="2019-03" db="EMBL/GenBank/DDBJ databases">
        <title>Aquabacterium pictum sp.nov., the first bacteriochlorophyll a-containing freshwater bacterium in the genus Aquabacterium of the class Betaproteobacteria.</title>
        <authorList>
            <person name="Hirose S."/>
            <person name="Tank M."/>
            <person name="Hara E."/>
            <person name="Tamaki H."/>
            <person name="Takaichi S."/>
            <person name="Haruta S."/>
            <person name="Hanada S."/>
        </authorList>
    </citation>
    <scope>NUCLEOTIDE SEQUENCE [LARGE SCALE GENOMIC DNA]</scope>
    <source>
        <strain evidence="10">W35</strain>
    </source>
</reference>
<organism evidence="9 10">
    <name type="scientific">Pseudaquabacterium pictum</name>
    <dbReference type="NCBI Taxonomy" id="2315236"/>
    <lineage>
        <taxon>Bacteria</taxon>
        <taxon>Pseudomonadati</taxon>
        <taxon>Pseudomonadota</taxon>
        <taxon>Betaproteobacteria</taxon>
        <taxon>Burkholderiales</taxon>
        <taxon>Sphaerotilaceae</taxon>
        <taxon>Pseudaquabacterium</taxon>
    </lineage>
</organism>
<evidence type="ECO:0000256" key="6">
    <source>
        <dbReference type="ARBA" id="ARBA00023136"/>
    </source>
</evidence>
<dbReference type="PROSITE" id="PS50928">
    <property type="entry name" value="ABC_TM1"/>
    <property type="match status" value="1"/>
</dbReference>
<dbReference type="Proteomes" id="UP000301751">
    <property type="component" value="Unassembled WGS sequence"/>
</dbReference>
<evidence type="ECO:0000256" key="5">
    <source>
        <dbReference type="ARBA" id="ARBA00022989"/>
    </source>
</evidence>